<feature type="domain" description="Outer membrane protein beta-barrel" evidence="3">
    <location>
        <begin position="14"/>
        <end position="211"/>
    </location>
</feature>
<gene>
    <name evidence="4" type="ORF">FDK13_26150</name>
</gene>
<organism evidence="4 5">
    <name type="scientific">Dyadobacter frigoris</name>
    <dbReference type="NCBI Taxonomy" id="2576211"/>
    <lineage>
        <taxon>Bacteria</taxon>
        <taxon>Pseudomonadati</taxon>
        <taxon>Bacteroidota</taxon>
        <taxon>Cytophagia</taxon>
        <taxon>Cytophagales</taxon>
        <taxon>Spirosomataceae</taxon>
        <taxon>Dyadobacter</taxon>
    </lineage>
</organism>
<sequence>MRKLLTLLTILISNLIADNAQAQLKSYIGISAGLSTPTGNFAKSDYGPIYHENNKAGYAKNGITMGVDGAYYFYKNLAIAGNLTFQDQGGLSKKDVENLAAGYTDGFAVDNSTVTANKRYNSLNALAGPQYSFVFNKVILDVRAMAGVIKSLSTPETRVDLEDDPTHTFYQRSSKSASFAYGAGLGLRYYISKKLGVVLRGNYINSDGIKITNENRNINAGRLVTKQPISLIQTTLGLTLSL</sequence>
<feature type="signal peptide" evidence="2">
    <location>
        <begin position="1"/>
        <end position="22"/>
    </location>
</feature>
<accession>A0A4U6D496</accession>
<dbReference type="EMBL" id="SZVO01000014">
    <property type="protein sequence ID" value="TKT88784.1"/>
    <property type="molecule type" value="Genomic_DNA"/>
</dbReference>
<dbReference type="Pfam" id="PF13505">
    <property type="entry name" value="OMP_b-brl"/>
    <property type="match status" value="1"/>
</dbReference>
<dbReference type="AlphaFoldDB" id="A0A4U6D496"/>
<proteinExistence type="predicted"/>
<keyword evidence="1 2" id="KW-0732">Signal</keyword>
<evidence type="ECO:0000256" key="1">
    <source>
        <dbReference type="ARBA" id="ARBA00022729"/>
    </source>
</evidence>
<comment type="caution">
    <text evidence="4">The sequence shown here is derived from an EMBL/GenBank/DDBJ whole genome shotgun (WGS) entry which is preliminary data.</text>
</comment>
<evidence type="ECO:0000256" key="2">
    <source>
        <dbReference type="SAM" id="SignalP"/>
    </source>
</evidence>
<dbReference type="RefSeq" id="WP_137342966.1">
    <property type="nucleotide sequence ID" value="NZ_BSQH01000008.1"/>
</dbReference>
<evidence type="ECO:0000259" key="3">
    <source>
        <dbReference type="Pfam" id="PF13505"/>
    </source>
</evidence>
<dbReference type="Proteomes" id="UP000304900">
    <property type="component" value="Unassembled WGS sequence"/>
</dbReference>
<keyword evidence="5" id="KW-1185">Reference proteome</keyword>
<protein>
    <submittedName>
        <fullName evidence="4">Porin family protein</fullName>
    </submittedName>
</protein>
<dbReference type="InterPro" id="IPR011250">
    <property type="entry name" value="OMP/PagP_B-barrel"/>
</dbReference>
<dbReference type="OrthoDB" id="9773582at2"/>
<evidence type="ECO:0000313" key="5">
    <source>
        <dbReference type="Proteomes" id="UP000304900"/>
    </source>
</evidence>
<name>A0A4U6D496_9BACT</name>
<dbReference type="SUPFAM" id="SSF56925">
    <property type="entry name" value="OMPA-like"/>
    <property type="match status" value="1"/>
</dbReference>
<feature type="chain" id="PRO_5020964792" evidence="2">
    <location>
        <begin position="23"/>
        <end position="242"/>
    </location>
</feature>
<evidence type="ECO:0000313" key="4">
    <source>
        <dbReference type="EMBL" id="TKT88784.1"/>
    </source>
</evidence>
<reference evidence="4 5" key="1">
    <citation type="submission" date="2019-05" db="EMBL/GenBank/DDBJ databases">
        <title>Dyadobacter AR-3-8 sp. nov., isolated from arctic soil.</title>
        <authorList>
            <person name="Chaudhary D.K."/>
        </authorList>
    </citation>
    <scope>NUCLEOTIDE SEQUENCE [LARGE SCALE GENOMIC DNA]</scope>
    <source>
        <strain evidence="4 5">AR-3-8</strain>
    </source>
</reference>
<dbReference type="Gene3D" id="2.40.160.20">
    <property type="match status" value="1"/>
</dbReference>
<dbReference type="InterPro" id="IPR027385">
    <property type="entry name" value="Beta-barrel_OMP"/>
</dbReference>